<reference evidence="1" key="1">
    <citation type="journal article" date="2014" name="Nat. Genet.">
        <title>Genome and transcriptome of the porcine whipworm Trichuris suis.</title>
        <authorList>
            <person name="Jex A.R."/>
            <person name="Nejsum P."/>
            <person name="Schwarz E.M."/>
            <person name="Hu L."/>
            <person name="Young N.D."/>
            <person name="Hall R.S."/>
            <person name="Korhonen P.K."/>
            <person name="Liao S."/>
            <person name="Thamsborg S."/>
            <person name="Xia J."/>
            <person name="Xu P."/>
            <person name="Wang S."/>
            <person name="Scheerlinck J.P."/>
            <person name="Hofmann A."/>
            <person name="Sternberg P.W."/>
            <person name="Wang J."/>
            <person name="Gasser R.B."/>
        </authorList>
    </citation>
    <scope>NUCLEOTIDE SEQUENCE [LARGE SCALE GENOMIC DNA]</scope>
    <source>
        <strain evidence="1">DCEP-RM93F</strain>
    </source>
</reference>
<organism evidence="1">
    <name type="scientific">Trichuris suis</name>
    <name type="common">pig whipworm</name>
    <dbReference type="NCBI Taxonomy" id="68888"/>
    <lineage>
        <taxon>Eukaryota</taxon>
        <taxon>Metazoa</taxon>
        <taxon>Ecdysozoa</taxon>
        <taxon>Nematoda</taxon>
        <taxon>Enoplea</taxon>
        <taxon>Dorylaimia</taxon>
        <taxon>Trichinellida</taxon>
        <taxon>Trichuridae</taxon>
        <taxon>Trichuris</taxon>
    </lineage>
</organism>
<name>A0A085N249_9BILA</name>
<proteinExistence type="predicted"/>
<dbReference type="AlphaFoldDB" id="A0A085N249"/>
<accession>A0A085N249</accession>
<sequence>MECLEHETREAEISKIRNHIYYISNTQCPGLYGLPKIHKPDVCPGTPKDTQTGRPCKVCGFEVCGRHTPLLFYSCYKGFGEKIRRVGKEIGLKIFFKSSASLGSMVRHGKMRLPPEEKAGVVYEVLRSCSTSYIGEMGNSLS</sequence>
<dbReference type="Proteomes" id="UP000030758">
    <property type="component" value="Unassembled WGS sequence"/>
</dbReference>
<evidence type="ECO:0000313" key="1">
    <source>
        <dbReference type="EMBL" id="KFD63545.1"/>
    </source>
</evidence>
<dbReference type="EMBL" id="KL367571">
    <property type="protein sequence ID" value="KFD63545.1"/>
    <property type="molecule type" value="Genomic_DNA"/>
</dbReference>
<gene>
    <name evidence="1" type="ORF">M514_24258</name>
</gene>
<protein>
    <submittedName>
        <fullName evidence="1">Uncharacterized protein</fullName>
    </submittedName>
</protein>